<feature type="compositionally biased region" description="Polar residues" evidence="1">
    <location>
        <begin position="76"/>
        <end position="86"/>
    </location>
</feature>
<reference evidence="2 3" key="1">
    <citation type="journal article" date="2009" name="PLoS Genet.">
        <title>The genome of Nectria haematococca: contribution of supernumerary chromosomes to gene expansion.</title>
        <authorList>
            <person name="Coleman J.J."/>
            <person name="Rounsley S.D."/>
            <person name="Rodriguez-Carres M."/>
            <person name="Kuo A."/>
            <person name="Wasmann C.C."/>
            <person name="Grimwood J."/>
            <person name="Schmutz J."/>
            <person name="Taga M."/>
            <person name="White G.J."/>
            <person name="Zhou S."/>
            <person name="Schwartz D.C."/>
            <person name="Freitag M."/>
            <person name="Ma L.J."/>
            <person name="Danchin E.G."/>
            <person name="Henrissat B."/>
            <person name="Coutinho P.M."/>
            <person name="Nelson D.R."/>
            <person name="Straney D."/>
            <person name="Napoli C.A."/>
            <person name="Barker B.M."/>
            <person name="Gribskov M."/>
            <person name="Rep M."/>
            <person name="Kroken S."/>
            <person name="Molnar I."/>
            <person name="Rensing C."/>
            <person name="Kennell J.C."/>
            <person name="Zamora J."/>
            <person name="Farman M.L."/>
            <person name="Selker E.U."/>
            <person name="Salamov A."/>
            <person name="Shapiro H."/>
            <person name="Pangilinan J."/>
            <person name="Lindquist E."/>
            <person name="Lamers C."/>
            <person name="Grigoriev I.V."/>
            <person name="Geiser D.M."/>
            <person name="Covert S.F."/>
            <person name="Temporini E."/>
            <person name="Vanetten H.D."/>
        </authorList>
    </citation>
    <scope>NUCLEOTIDE SEQUENCE [LARGE SCALE GENOMIC DNA]</scope>
    <source>
        <strain evidence="3">ATCC MYA-4622 / CBS 123669 / FGSC 9596 / NRRL 45880 / 77-13-4</strain>
    </source>
</reference>
<dbReference type="Proteomes" id="UP000005206">
    <property type="component" value="Chromosome 9"/>
</dbReference>
<gene>
    <name evidence="2" type="ORF">NECHADRAFT_84339</name>
</gene>
<dbReference type="RefSeq" id="XP_003043816.1">
    <property type="nucleotide sequence ID" value="XM_003043770.1"/>
</dbReference>
<protein>
    <submittedName>
        <fullName evidence="2">Uncharacterized protein</fullName>
    </submittedName>
</protein>
<proteinExistence type="predicted"/>
<evidence type="ECO:0000313" key="2">
    <source>
        <dbReference type="EMBL" id="EEU38103.1"/>
    </source>
</evidence>
<dbReference type="VEuPathDB" id="FungiDB:NECHADRAFT_84339"/>
<dbReference type="HOGENOM" id="CLU_909524_0_0_1"/>
<sequence length="295" mass="33044">MSQHPMDLNPRDIRFTAVFSEDWNWPFNPKNPRSRRRRFAHTGERVSGFTAVFCDDWKDWEHGSNASADGYMLAHTQAQGSQSRPSNGRCKRKRDLNDLGSREDADPSPAESWWQTHPEEQGIARAPILLPPIPPMCQIATDFDEMWSLSPTASGDFVPSFTPSIDDEDEVQRGPATPSCPTPSCPTPRVADLSYPMSMGMEARTEHQWPWFLASDNFFPSLPDLVTPGRGIAMPPTDDLDGNGLSLTRGPSCQSGGFDYWNSWRAIQGKGEMGKSAVDHNSQSMIHWRLESEMS</sequence>
<accession>C7ZCU1</accession>
<evidence type="ECO:0000313" key="3">
    <source>
        <dbReference type="Proteomes" id="UP000005206"/>
    </source>
</evidence>
<evidence type="ECO:0000256" key="1">
    <source>
        <dbReference type="SAM" id="MobiDB-lite"/>
    </source>
</evidence>
<dbReference type="OrthoDB" id="3560376at2759"/>
<dbReference type="GeneID" id="9669904"/>
<dbReference type="EMBL" id="GG698919">
    <property type="protein sequence ID" value="EEU38103.1"/>
    <property type="molecule type" value="Genomic_DNA"/>
</dbReference>
<organism evidence="2 3">
    <name type="scientific">Fusarium vanettenii (strain ATCC MYA-4622 / CBS 123669 / FGSC 9596 / NRRL 45880 / 77-13-4)</name>
    <name type="common">Fusarium solani subsp. pisi</name>
    <dbReference type="NCBI Taxonomy" id="660122"/>
    <lineage>
        <taxon>Eukaryota</taxon>
        <taxon>Fungi</taxon>
        <taxon>Dikarya</taxon>
        <taxon>Ascomycota</taxon>
        <taxon>Pezizomycotina</taxon>
        <taxon>Sordariomycetes</taxon>
        <taxon>Hypocreomycetidae</taxon>
        <taxon>Hypocreales</taxon>
        <taxon>Nectriaceae</taxon>
        <taxon>Fusarium</taxon>
        <taxon>Fusarium solani species complex</taxon>
        <taxon>Fusarium vanettenii</taxon>
    </lineage>
</organism>
<dbReference type="KEGG" id="nhe:NECHADRAFT_84339"/>
<name>C7ZCU1_FUSV7</name>
<dbReference type="InParanoid" id="C7ZCU1"/>
<dbReference type="AlphaFoldDB" id="C7ZCU1"/>
<feature type="compositionally biased region" description="Basic and acidic residues" evidence="1">
    <location>
        <begin position="95"/>
        <end position="105"/>
    </location>
</feature>
<feature type="region of interest" description="Disordered" evidence="1">
    <location>
        <begin position="76"/>
        <end position="116"/>
    </location>
</feature>
<keyword evidence="3" id="KW-1185">Reference proteome</keyword>